<feature type="DNA-binding region" description="H-T-H motif" evidence="2">
    <location>
        <begin position="38"/>
        <end position="57"/>
    </location>
</feature>
<name>A0ABN2C2Z2_9ACTN</name>
<dbReference type="Gene3D" id="1.10.357.10">
    <property type="entry name" value="Tetracycline Repressor, domain 2"/>
    <property type="match status" value="1"/>
</dbReference>
<organism evidence="4 5">
    <name type="scientific">Kribbella lupini</name>
    <dbReference type="NCBI Taxonomy" id="291602"/>
    <lineage>
        <taxon>Bacteria</taxon>
        <taxon>Bacillati</taxon>
        <taxon>Actinomycetota</taxon>
        <taxon>Actinomycetes</taxon>
        <taxon>Propionibacteriales</taxon>
        <taxon>Kribbellaceae</taxon>
        <taxon>Kribbella</taxon>
    </lineage>
</organism>
<keyword evidence="5" id="KW-1185">Reference proteome</keyword>
<dbReference type="EMBL" id="BAAANC010000003">
    <property type="protein sequence ID" value="GAA1550348.1"/>
    <property type="molecule type" value="Genomic_DNA"/>
</dbReference>
<reference evidence="4 5" key="1">
    <citation type="journal article" date="2019" name="Int. J. Syst. Evol. Microbiol.">
        <title>The Global Catalogue of Microorganisms (GCM) 10K type strain sequencing project: providing services to taxonomists for standard genome sequencing and annotation.</title>
        <authorList>
            <consortium name="The Broad Institute Genomics Platform"/>
            <consortium name="The Broad Institute Genome Sequencing Center for Infectious Disease"/>
            <person name="Wu L."/>
            <person name="Ma J."/>
        </authorList>
    </citation>
    <scope>NUCLEOTIDE SEQUENCE [LARGE SCALE GENOMIC DNA]</scope>
    <source>
        <strain evidence="4 5">JCM 14303</strain>
    </source>
</reference>
<dbReference type="PANTHER" id="PTHR30055:SF226">
    <property type="entry name" value="HTH-TYPE TRANSCRIPTIONAL REGULATOR PKSA"/>
    <property type="match status" value="1"/>
</dbReference>
<accession>A0ABN2C2Z2</accession>
<dbReference type="SUPFAM" id="SSF46689">
    <property type="entry name" value="Homeodomain-like"/>
    <property type="match status" value="1"/>
</dbReference>
<dbReference type="InterPro" id="IPR001647">
    <property type="entry name" value="HTH_TetR"/>
</dbReference>
<dbReference type="Pfam" id="PF17929">
    <property type="entry name" value="TetR_C_34"/>
    <property type="match status" value="1"/>
</dbReference>
<comment type="caution">
    <text evidence="4">The sequence shown here is derived from an EMBL/GenBank/DDBJ whole genome shotgun (WGS) entry which is preliminary data.</text>
</comment>
<dbReference type="InterPro" id="IPR050109">
    <property type="entry name" value="HTH-type_TetR-like_transc_reg"/>
</dbReference>
<proteinExistence type="predicted"/>
<sequence>MSMTFQRARSDEQRAERRRAILATATAMLAEQPVAQLTLNELARRVGLAKSNVLNYFESREAVLLELMNTETAAWLNDLEAALGAVDPDLPVADRAEALAQAVVATMTARPMLCELNSAQAAVLEHNVSTEIALNYKRSTIAGYRRMVAMISVAVPELGAEGAARFIAAAVLLAGAIWTHSRPSAAILAAYEAAPELSALRVEFEPALRSTLDGLLFGLLPRASSSSGSEA</sequence>
<evidence type="ECO:0000313" key="4">
    <source>
        <dbReference type="EMBL" id="GAA1550348.1"/>
    </source>
</evidence>
<dbReference type="PROSITE" id="PS50977">
    <property type="entry name" value="HTH_TETR_2"/>
    <property type="match status" value="1"/>
</dbReference>
<dbReference type="InterPro" id="IPR041483">
    <property type="entry name" value="TetR_C_34"/>
</dbReference>
<evidence type="ECO:0000256" key="2">
    <source>
        <dbReference type="PROSITE-ProRule" id="PRU00335"/>
    </source>
</evidence>
<dbReference type="PANTHER" id="PTHR30055">
    <property type="entry name" value="HTH-TYPE TRANSCRIPTIONAL REGULATOR RUTR"/>
    <property type="match status" value="1"/>
</dbReference>
<dbReference type="Proteomes" id="UP001500363">
    <property type="component" value="Unassembled WGS sequence"/>
</dbReference>
<feature type="domain" description="HTH tetR-type" evidence="3">
    <location>
        <begin position="15"/>
        <end position="75"/>
    </location>
</feature>
<gene>
    <name evidence="4" type="ORF">GCM10009741_63550</name>
</gene>
<evidence type="ECO:0000259" key="3">
    <source>
        <dbReference type="PROSITE" id="PS50977"/>
    </source>
</evidence>
<dbReference type="InterPro" id="IPR009057">
    <property type="entry name" value="Homeodomain-like_sf"/>
</dbReference>
<evidence type="ECO:0000256" key="1">
    <source>
        <dbReference type="ARBA" id="ARBA00023125"/>
    </source>
</evidence>
<protein>
    <submittedName>
        <fullName evidence="4">TetR family transcriptional regulator</fullName>
    </submittedName>
</protein>
<keyword evidence="1 2" id="KW-0238">DNA-binding</keyword>
<evidence type="ECO:0000313" key="5">
    <source>
        <dbReference type="Proteomes" id="UP001500363"/>
    </source>
</evidence>
<dbReference type="Pfam" id="PF00440">
    <property type="entry name" value="TetR_N"/>
    <property type="match status" value="1"/>
</dbReference>